<dbReference type="GO" id="GO:0008743">
    <property type="term" value="F:L-threonine 3-dehydrogenase activity"/>
    <property type="evidence" value="ECO:0007669"/>
    <property type="project" value="UniProtKB-UniRule"/>
</dbReference>
<dbReference type="InterPro" id="IPR004627">
    <property type="entry name" value="L-Threonine_3-DHase"/>
</dbReference>
<dbReference type="SUPFAM" id="SSF51735">
    <property type="entry name" value="NAD(P)-binding Rossmann-fold domains"/>
    <property type="match status" value="1"/>
</dbReference>
<dbReference type="AlphaFoldDB" id="A0A9D1HKH3"/>
<feature type="binding site" evidence="6">
    <location>
        <position position="201"/>
    </location>
    <ligand>
        <name>NAD(+)</name>
        <dbReference type="ChEBI" id="CHEBI:57540"/>
    </ligand>
</feature>
<dbReference type="GO" id="GO:0005737">
    <property type="term" value="C:cytoplasm"/>
    <property type="evidence" value="ECO:0007669"/>
    <property type="project" value="UniProtKB-SubCell"/>
</dbReference>
<comment type="function">
    <text evidence="6">Catalyzes the NAD(+)-dependent oxidation of L-threonine to 2-amino-3-ketobutyrate.</text>
</comment>
<dbReference type="GO" id="GO:0008270">
    <property type="term" value="F:zinc ion binding"/>
    <property type="evidence" value="ECO:0007669"/>
    <property type="project" value="UniProtKB-UniRule"/>
</dbReference>
<dbReference type="Pfam" id="PF08240">
    <property type="entry name" value="ADH_N"/>
    <property type="match status" value="1"/>
</dbReference>
<evidence type="ECO:0000256" key="6">
    <source>
        <dbReference type="HAMAP-Rule" id="MF_00627"/>
    </source>
</evidence>
<evidence type="ECO:0000313" key="11">
    <source>
        <dbReference type="Proteomes" id="UP000824164"/>
    </source>
</evidence>
<feature type="binding site" evidence="6">
    <location>
        <position position="181"/>
    </location>
    <ligand>
        <name>NAD(+)</name>
        <dbReference type="ChEBI" id="CHEBI:57540"/>
    </ligand>
</feature>
<feature type="binding site" evidence="6">
    <location>
        <position position="102"/>
    </location>
    <ligand>
        <name>Zn(2+)</name>
        <dbReference type="ChEBI" id="CHEBI:29105"/>
        <label>2</label>
    </ligand>
</feature>
<feature type="binding site" evidence="6">
    <location>
        <position position="105"/>
    </location>
    <ligand>
        <name>Zn(2+)</name>
        <dbReference type="ChEBI" id="CHEBI:29105"/>
        <label>2</label>
    </ligand>
</feature>
<keyword evidence="1 6" id="KW-0963">Cytoplasm</keyword>
<feature type="binding site" evidence="6">
    <location>
        <position position="99"/>
    </location>
    <ligand>
        <name>Zn(2+)</name>
        <dbReference type="ChEBI" id="CHEBI:29105"/>
        <label>2</label>
    </ligand>
</feature>
<evidence type="ECO:0000256" key="5">
    <source>
        <dbReference type="ARBA" id="ARBA00023027"/>
    </source>
</evidence>
<dbReference type="Proteomes" id="UP000824164">
    <property type="component" value="Unassembled WGS sequence"/>
</dbReference>
<dbReference type="EMBL" id="DVLT01000073">
    <property type="protein sequence ID" value="HIU03802.1"/>
    <property type="molecule type" value="Genomic_DNA"/>
</dbReference>
<dbReference type="GO" id="GO:0006567">
    <property type="term" value="P:L-threonine catabolic process"/>
    <property type="evidence" value="ECO:0007669"/>
    <property type="project" value="UniProtKB-UniRule"/>
</dbReference>
<feature type="domain" description="Alcohol dehydrogenase-like N-terminal" evidence="9">
    <location>
        <begin position="30"/>
        <end position="140"/>
    </location>
</feature>
<feature type="binding site" evidence="6">
    <location>
        <position position="206"/>
    </location>
    <ligand>
        <name>NAD(+)</name>
        <dbReference type="ChEBI" id="CHEBI:57540"/>
    </ligand>
</feature>
<comment type="similarity">
    <text evidence="6">Belongs to the zinc-containing alcohol dehydrogenase family.</text>
</comment>
<dbReference type="PANTHER" id="PTHR43401">
    <property type="entry name" value="L-THREONINE 3-DEHYDROGENASE"/>
    <property type="match status" value="1"/>
</dbReference>
<dbReference type="InterPro" id="IPR050129">
    <property type="entry name" value="Zn_alcohol_dh"/>
</dbReference>
<dbReference type="HAMAP" id="MF_00627">
    <property type="entry name" value="Thr_dehydrog"/>
    <property type="match status" value="1"/>
</dbReference>
<comment type="subcellular location">
    <subcellularLocation>
        <location evidence="6">Cytoplasm</location>
    </subcellularLocation>
</comment>
<organism evidence="10 11">
    <name type="scientific">Candidatus Onthocola gallistercoris</name>
    <dbReference type="NCBI Taxonomy" id="2840876"/>
    <lineage>
        <taxon>Bacteria</taxon>
        <taxon>Bacillati</taxon>
        <taxon>Bacillota</taxon>
        <taxon>Bacilli</taxon>
        <taxon>Candidatus Onthocola</taxon>
    </lineage>
</organism>
<feature type="active site" description="Charge relay system" evidence="6">
    <location>
        <position position="46"/>
    </location>
</feature>
<feature type="binding site" evidence="6">
    <location>
        <begin position="268"/>
        <end position="270"/>
    </location>
    <ligand>
        <name>NAD(+)</name>
        <dbReference type="ChEBI" id="CHEBI:57540"/>
    </ligand>
</feature>
<dbReference type="InterPro" id="IPR002328">
    <property type="entry name" value="ADH_Zn_CS"/>
</dbReference>
<keyword evidence="3 6" id="KW-0862">Zinc</keyword>
<dbReference type="InterPro" id="IPR013149">
    <property type="entry name" value="ADH-like_C"/>
</dbReference>
<comment type="cofactor">
    <cofactor evidence="6">
        <name>Zn(2+)</name>
        <dbReference type="ChEBI" id="CHEBI:29105"/>
    </cofactor>
    <text evidence="6">Binds 2 Zn(2+) ions per subunit.</text>
</comment>
<dbReference type="SUPFAM" id="SSF50129">
    <property type="entry name" value="GroES-like"/>
    <property type="match status" value="1"/>
</dbReference>
<accession>A0A9D1HKH3</accession>
<name>A0A9D1HKH3_9FIRM</name>
<feature type="site" description="Important for catalytic activity for the proton relay mechanism but does not participate directly in the coordination of zinc atom" evidence="6">
    <location>
        <position position="154"/>
    </location>
</feature>
<feature type="binding site" evidence="6">
    <location>
        <position position="69"/>
    </location>
    <ligand>
        <name>Zn(2+)</name>
        <dbReference type="ChEBI" id="CHEBI:29105"/>
        <label>1</label>
        <note>catalytic</note>
    </ligand>
</feature>
<comment type="subunit">
    <text evidence="6">Homotetramer.</text>
</comment>
<dbReference type="PANTHER" id="PTHR43401:SF2">
    <property type="entry name" value="L-THREONINE 3-DEHYDROGENASE"/>
    <property type="match status" value="1"/>
</dbReference>
<keyword evidence="2 6" id="KW-0479">Metal-binding</keyword>
<feature type="binding site" evidence="6">
    <location>
        <position position="44"/>
    </location>
    <ligand>
        <name>Zn(2+)</name>
        <dbReference type="ChEBI" id="CHEBI:29105"/>
        <label>1</label>
        <note>catalytic</note>
    </ligand>
</feature>
<evidence type="ECO:0000259" key="8">
    <source>
        <dbReference type="Pfam" id="PF00107"/>
    </source>
</evidence>
<dbReference type="NCBIfam" id="NF003808">
    <property type="entry name" value="PRK05396.1"/>
    <property type="match status" value="1"/>
</dbReference>
<evidence type="ECO:0000256" key="7">
    <source>
        <dbReference type="NCBIfam" id="TIGR00692"/>
    </source>
</evidence>
<keyword evidence="4 6" id="KW-0560">Oxidoreductase</keyword>
<sequence length="353" mass="38886">MDSGKTMWALVKEKPEKGLWLKRVPVPETGKNDVKIKIHKTAICGTDVHIYNWNEWAQHTIPIGLTAGHEYVGEIVEVGENVKGYKIGELVSGEGHIVCGKCRNCLAGQKHLCKDTQGVGVNRNGAFAEYLVIPAANVWRCDPSIREELYAIFDPLGNAVHTALSFDMLGEDVLITGAGPIGVMAAAIAKHAGARHIVVTDMNPYRLDLAKKLGATRCVNVKEENLDDVMKEIGMREGFDVGLEMSGTESAFADMVDHMKNGGNIALLGLQKADAVINWEKVIFNGLNIKGIYGRKVWETWYKMSTMLESGLDVDAVITHRMDAKDFDKGFEVMNSGKSGKVILDWSHMHDHK</sequence>
<evidence type="ECO:0000259" key="9">
    <source>
        <dbReference type="Pfam" id="PF08240"/>
    </source>
</evidence>
<dbReference type="EC" id="1.1.1.103" evidence="6 7"/>
<gene>
    <name evidence="6 10" type="primary">tdh</name>
    <name evidence="10" type="ORF">IAB63_11180</name>
</gene>
<dbReference type="InterPro" id="IPR013154">
    <property type="entry name" value="ADH-like_N"/>
</dbReference>
<proteinExistence type="inferred from homology"/>
<feature type="binding site" evidence="6">
    <location>
        <begin position="292"/>
        <end position="293"/>
    </location>
    <ligand>
        <name>NAD(+)</name>
        <dbReference type="ChEBI" id="CHEBI:57540"/>
    </ligand>
</feature>
<keyword evidence="5 6" id="KW-0520">NAD</keyword>
<feature type="binding site" evidence="6">
    <location>
        <position position="70"/>
    </location>
    <ligand>
        <name>Zn(2+)</name>
        <dbReference type="ChEBI" id="CHEBI:29105"/>
        <label>1</label>
        <note>catalytic</note>
    </ligand>
</feature>
<dbReference type="PROSITE" id="PS00059">
    <property type="entry name" value="ADH_ZINC"/>
    <property type="match status" value="1"/>
</dbReference>
<dbReference type="InterPro" id="IPR036291">
    <property type="entry name" value="NAD(P)-bd_dom_sf"/>
</dbReference>
<reference evidence="10" key="2">
    <citation type="journal article" date="2021" name="PeerJ">
        <title>Extensive microbial diversity within the chicken gut microbiome revealed by metagenomics and culture.</title>
        <authorList>
            <person name="Gilroy R."/>
            <person name="Ravi A."/>
            <person name="Getino M."/>
            <person name="Pursley I."/>
            <person name="Horton D.L."/>
            <person name="Alikhan N.F."/>
            <person name="Baker D."/>
            <person name="Gharbi K."/>
            <person name="Hall N."/>
            <person name="Watson M."/>
            <person name="Adriaenssens E.M."/>
            <person name="Foster-Nyarko E."/>
            <person name="Jarju S."/>
            <person name="Secka A."/>
            <person name="Antonio M."/>
            <person name="Oren A."/>
            <person name="Chaudhuri R.R."/>
            <person name="La Ragione R."/>
            <person name="Hildebrand F."/>
            <person name="Pallen M.J."/>
        </authorList>
    </citation>
    <scope>NUCLEOTIDE SEQUENCE</scope>
    <source>
        <strain evidence="10">CHK187-14744</strain>
    </source>
</reference>
<evidence type="ECO:0000256" key="4">
    <source>
        <dbReference type="ARBA" id="ARBA00023002"/>
    </source>
</evidence>
<comment type="pathway">
    <text evidence="6">Amino-acid degradation; L-threonine degradation via oxydo-reductase pathway; glycine from L-threonine: step 1/2.</text>
</comment>
<dbReference type="Pfam" id="PF00107">
    <property type="entry name" value="ADH_zinc_N"/>
    <property type="match status" value="1"/>
</dbReference>
<dbReference type="NCBIfam" id="TIGR00692">
    <property type="entry name" value="tdh"/>
    <property type="match status" value="1"/>
</dbReference>
<comment type="caution">
    <text evidence="10">The sequence shown here is derived from an EMBL/GenBank/DDBJ whole genome shotgun (WGS) entry which is preliminary data.</text>
</comment>
<evidence type="ECO:0000256" key="2">
    <source>
        <dbReference type="ARBA" id="ARBA00022723"/>
    </source>
</evidence>
<feature type="active site" description="Charge relay system" evidence="6">
    <location>
        <position position="49"/>
    </location>
</feature>
<feature type="binding site" evidence="6">
    <location>
        <position position="113"/>
    </location>
    <ligand>
        <name>Zn(2+)</name>
        <dbReference type="ChEBI" id="CHEBI:29105"/>
        <label>2</label>
    </ligand>
</feature>
<comment type="catalytic activity">
    <reaction evidence="6">
        <text>L-threonine + NAD(+) = (2S)-2-amino-3-oxobutanoate + NADH + H(+)</text>
        <dbReference type="Rhea" id="RHEA:13161"/>
        <dbReference type="ChEBI" id="CHEBI:15378"/>
        <dbReference type="ChEBI" id="CHEBI:57540"/>
        <dbReference type="ChEBI" id="CHEBI:57926"/>
        <dbReference type="ChEBI" id="CHEBI:57945"/>
        <dbReference type="ChEBI" id="CHEBI:78948"/>
        <dbReference type="EC" id="1.1.1.103"/>
    </reaction>
</comment>
<evidence type="ECO:0000256" key="3">
    <source>
        <dbReference type="ARBA" id="ARBA00022833"/>
    </source>
</evidence>
<dbReference type="Gene3D" id="3.40.50.720">
    <property type="entry name" value="NAD(P)-binding Rossmann-like Domain"/>
    <property type="match status" value="1"/>
</dbReference>
<dbReference type="Gene3D" id="3.90.180.10">
    <property type="entry name" value="Medium-chain alcohol dehydrogenases, catalytic domain"/>
    <property type="match status" value="1"/>
</dbReference>
<reference evidence="10" key="1">
    <citation type="submission" date="2020-10" db="EMBL/GenBank/DDBJ databases">
        <authorList>
            <person name="Gilroy R."/>
        </authorList>
    </citation>
    <scope>NUCLEOTIDE SEQUENCE</scope>
    <source>
        <strain evidence="10">CHK187-14744</strain>
    </source>
</reference>
<evidence type="ECO:0000313" key="10">
    <source>
        <dbReference type="EMBL" id="HIU03802.1"/>
    </source>
</evidence>
<protein>
    <recommendedName>
        <fullName evidence="6 7">L-threonine 3-dehydrogenase</fullName>
        <shortName evidence="6">TDH</shortName>
        <ecNumber evidence="6 7">1.1.1.103</ecNumber>
    </recommendedName>
</protein>
<feature type="domain" description="Alcohol dehydrogenase-like C-terminal" evidence="8">
    <location>
        <begin position="180"/>
        <end position="309"/>
    </location>
</feature>
<dbReference type="InterPro" id="IPR011032">
    <property type="entry name" value="GroES-like_sf"/>
</dbReference>
<evidence type="ECO:0000256" key="1">
    <source>
        <dbReference type="ARBA" id="ARBA00022490"/>
    </source>
</evidence>